<comment type="caution">
    <text evidence="2">The sequence shown here is derived from an EMBL/GenBank/DDBJ whole genome shotgun (WGS) entry which is preliminary data.</text>
</comment>
<keyword evidence="3" id="KW-1185">Reference proteome</keyword>
<evidence type="ECO:0000313" key="2">
    <source>
        <dbReference type="EMBL" id="SAK79189.1"/>
    </source>
</evidence>
<dbReference type="InterPro" id="IPR009492">
    <property type="entry name" value="TniQ"/>
</dbReference>
<dbReference type="Proteomes" id="UP000054903">
    <property type="component" value="Unassembled WGS sequence"/>
</dbReference>
<organism evidence="2 3">
    <name type="scientific">Caballeronia fortuita</name>
    <dbReference type="NCBI Taxonomy" id="1777138"/>
    <lineage>
        <taxon>Bacteria</taxon>
        <taxon>Pseudomonadati</taxon>
        <taxon>Pseudomonadota</taxon>
        <taxon>Betaproteobacteria</taxon>
        <taxon>Burkholderiales</taxon>
        <taxon>Burkholderiaceae</taxon>
        <taxon>Caballeronia</taxon>
    </lineage>
</organism>
<protein>
    <recommendedName>
        <fullName evidence="1">TniQ domain-containing protein</fullName>
    </recommendedName>
</protein>
<dbReference type="OrthoDB" id="470139at2"/>
<dbReference type="RefSeq" id="WP_074168906.1">
    <property type="nucleotide sequence ID" value="NZ_FCNX02000009.1"/>
</dbReference>
<evidence type="ECO:0000313" key="3">
    <source>
        <dbReference type="Proteomes" id="UP000054903"/>
    </source>
</evidence>
<feature type="domain" description="TniQ" evidence="1">
    <location>
        <begin position="3"/>
        <end position="154"/>
    </location>
</feature>
<gene>
    <name evidence="2" type="ORF">AWB77_03851</name>
</gene>
<dbReference type="STRING" id="1777138.AWB77_03851"/>
<dbReference type="Pfam" id="PF06527">
    <property type="entry name" value="TniQ"/>
    <property type="match status" value="1"/>
</dbReference>
<dbReference type="EMBL" id="FCNX02000009">
    <property type="protein sequence ID" value="SAK79189.1"/>
    <property type="molecule type" value="Genomic_DNA"/>
</dbReference>
<sequence>MHFPKPYPDELLGSLLIRSSRRLGLPMRKMVQFAGLAPPEYPSFIIPSNLSRMADYTATPAAELLEKHTLFEFVCLTYDSSEIDGLRHAAINGDGVHSRSAYQAQFPQRSRRVSFRRFCAACAAQDEREFGEAYWHRMHAVPGVLTCPEHNSRLLETSAYLPDGLRKETVFLPNETHASRPWFFASKSFQRVLSALAFEALQLEAGSWRDCLDVYVTALRARGYEDLRDRETRRRLISDCERFFGTELLDAFDLSLTQPAATTWLMRLTSGERQHRQSTLSHLFLRCFLGAPQTCLG</sequence>
<proteinExistence type="predicted"/>
<reference evidence="2" key="1">
    <citation type="submission" date="2016-01" db="EMBL/GenBank/DDBJ databases">
        <authorList>
            <person name="Peeters C."/>
        </authorList>
    </citation>
    <scope>NUCLEOTIDE SEQUENCE</scope>
    <source>
        <strain evidence="2">LMG 29320</strain>
    </source>
</reference>
<name>A0A158CA64_9BURK</name>
<dbReference type="AlphaFoldDB" id="A0A158CA64"/>
<evidence type="ECO:0000259" key="1">
    <source>
        <dbReference type="Pfam" id="PF06527"/>
    </source>
</evidence>
<accession>A0A158CA64</accession>